<dbReference type="GO" id="GO:0016787">
    <property type="term" value="F:hydrolase activity"/>
    <property type="evidence" value="ECO:0007669"/>
    <property type="project" value="UniProtKB-KW"/>
</dbReference>
<dbReference type="InterPro" id="IPR005674">
    <property type="entry name" value="CocE/Ser_esterase"/>
</dbReference>
<dbReference type="SUPFAM" id="SSF53474">
    <property type="entry name" value="alpha/beta-Hydrolases"/>
    <property type="match status" value="1"/>
</dbReference>
<sequence length="208" mass="21995">MDAAAAAYGVGREHNVAVPMSDGVVLRADIHYPTVPETGEPAAGPFPVLLSVTPYGKKALPGRPDRWRCDALPDQAGLHRGDGRRPRTGASGGSFEMFGARQTQDGVELVNWAATLPNSNGRVGMFGTSYLAINQLFTAAAVGPNSPLRAIFPVMAARDFYRDAANMGGVPHLRTVRAYGALYSLLNVVNPTLELLARADIRGRGPAG</sequence>
<dbReference type="InterPro" id="IPR029058">
    <property type="entry name" value="AB_hydrolase_fold"/>
</dbReference>
<organism evidence="2">
    <name type="scientific">Mycobacterium xenopi 4042</name>
    <dbReference type="NCBI Taxonomy" id="1299334"/>
    <lineage>
        <taxon>Bacteria</taxon>
        <taxon>Bacillati</taxon>
        <taxon>Actinomycetota</taxon>
        <taxon>Actinomycetes</taxon>
        <taxon>Mycobacteriales</taxon>
        <taxon>Mycobacteriaceae</taxon>
        <taxon>Mycobacterium</taxon>
    </lineage>
</organism>
<dbReference type="EMBL" id="JAOB01000016">
    <property type="protein sequence ID" value="EUA68300.1"/>
    <property type="molecule type" value="Genomic_DNA"/>
</dbReference>
<dbReference type="InterPro" id="IPR000383">
    <property type="entry name" value="Xaa-Pro-like_dom"/>
</dbReference>
<feature type="domain" description="Xaa-Pro dipeptidyl-peptidase-like" evidence="1">
    <location>
        <begin position="22"/>
        <end position="175"/>
    </location>
</feature>
<keyword evidence="2" id="KW-0378">Hydrolase</keyword>
<dbReference type="Pfam" id="PF02129">
    <property type="entry name" value="Peptidase_S15"/>
    <property type="match status" value="1"/>
</dbReference>
<proteinExistence type="predicted"/>
<reference evidence="2" key="1">
    <citation type="submission" date="2014-01" db="EMBL/GenBank/DDBJ databases">
        <authorList>
            <person name="Brown-Elliot B."/>
            <person name="Wallace R."/>
            <person name="Lenaerts A."/>
            <person name="Ordway D."/>
            <person name="DeGroote M.A."/>
            <person name="Parker T."/>
            <person name="Sizemore C."/>
            <person name="Tallon L.J."/>
            <person name="Sadzewicz L.K."/>
            <person name="Sengamalay N."/>
            <person name="Fraser C.M."/>
            <person name="Hine E."/>
            <person name="Shefchek K.A."/>
            <person name="Das S.P."/>
            <person name="Tettelin H."/>
        </authorList>
    </citation>
    <scope>NUCLEOTIDE SEQUENCE [LARGE SCALE GENOMIC DNA]</scope>
    <source>
        <strain evidence="2">4042</strain>
    </source>
</reference>
<comment type="caution">
    <text evidence="2">The sequence shown here is derived from an EMBL/GenBank/DDBJ whole genome shotgun (WGS) entry which is preliminary data.</text>
</comment>
<evidence type="ECO:0000259" key="1">
    <source>
        <dbReference type="Pfam" id="PF02129"/>
    </source>
</evidence>
<dbReference type="PATRIC" id="fig|1299334.3.peg.1902"/>
<dbReference type="NCBIfam" id="TIGR00976">
    <property type="entry name" value="CocE_NonD"/>
    <property type="match status" value="1"/>
</dbReference>
<accession>X8DLI7</accession>
<evidence type="ECO:0000313" key="2">
    <source>
        <dbReference type="EMBL" id="EUA68300.1"/>
    </source>
</evidence>
<gene>
    <name evidence="2" type="ORF">I553_10554</name>
</gene>
<protein>
    <submittedName>
        <fullName evidence="2">Hydrolase CocE/NonD family protein</fullName>
    </submittedName>
</protein>
<dbReference type="Gene3D" id="3.40.50.1820">
    <property type="entry name" value="alpha/beta hydrolase"/>
    <property type="match status" value="1"/>
</dbReference>
<dbReference type="AlphaFoldDB" id="X8DLI7"/>
<name>X8DLI7_MYCXE</name>